<protein>
    <submittedName>
        <fullName evidence="1">19191_t:CDS:1</fullName>
    </submittedName>
</protein>
<name>A0A9N9DQA0_9GLOM</name>
<evidence type="ECO:0000313" key="2">
    <source>
        <dbReference type="Proteomes" id="UP000789759"/>
    </source>
</evidence>
<evidence type="ECO:0000313" key="1">
    <source>
        <dbReference type="EMBL" id="CAG8649467.1"/>
    </source>
</evidence>
<reference evidence="1" key="1">
    <citation type="submission" date="2021-06" db="EMBL/GenBank/DDBJ databases">
        <authorList>
            <person name="Kallberg Y."/>
            <person name="Tangrot J."/>
            <person name="Rosling A."/>
        </authorList>
    </citation>
    <scope>NUCLEOTIDE SEQUENCE</scope>
    <source>
        <strain evidence="1">FL966</strain>
    </source>
</reference>
<gene>
    <name evidence="1" type="ORF">CPELLU_LOCUS9254</name>
</gene>
<organism evidence="1 2">
    <name type="scientific">Cetraspora pellucida</name>
    <dbReference type="NCBI Taxonomy" id="1433469"/>
    <lineage>
        <taxon>Eukaryota</taxon>
        <taxon>Fungi</taxon>
        <taxon>Fungi incertae sedis</taxon>
        <taxon>Mucoromycota</taxon>
        <taxon>Glomeromycotina</taxon>
        <taxon>Glomeromycetes</taxon>
        <taxon>Diversisporales</taxon>
        <taxon>Gigasporaceae</taxon>
        <taxon>Cetraspora</taxon>
    </lineage>
</organism>
<dbReference type="AlphaFoldDB" id="A0A9N9DQA0"/>
<dbReference type="EMBL" id="CAJVQA010006979">
    <property type="protein sequence ID" value="CAG8649467.1"/>
    <property type="molecule type" value="Genomic_DNA"/>
</dbReference>
<keyword evidence="2" id="KW-1185">Reference proteome</keyword>
<comment type="caution">
    <text evidence="1">The sequence shown here is derived from an EMBL/GenBank/DDBJ whole genome shotgun (WGS) entry which is preliminary data.</text>
</comment>
<accession>A0A9N9DQA0</accession>
<dbReference type="Proteomes" id="UP000789759">
    <property type="component" value="Unassembled WGS sequence"/>
</dbReference>
<sequence length="41" mass="4501">MDVSTKKLYKGVTPSTIVASGEYTWSPEDTTIAFEGSSFIR</sequence>
<proteinExistence type="predicted"/>